<dbReference type="PANTHER" id="PTHR34580:SF3">
    <property type="entry name" value="PROTEIN PAFB"/>
    <property type="match status" value="1"/>
</dbReference>
<dbReference type="EMBL" id="PGFF01000001">
    <property type="protein sequence ID" value="PJJ72654.1"/>
    <property type="molecule type" value="Genomic_DNA"/>
</dbReference>
<evidence type="ECO:0000256" key="3">
    <source>
        <dbReference type="ARBA" id="ARBA00023163"/>
    </source>
</evidence>
<evidence type="ECO:0000256" key="2">
    <source>
        <dbReference type="ARBA" id="ARBA00023125"/>
    </source>
</evidence>
<dbReference type="Proteomes" id="UP000228758">
    <property type="component" value="Unassembled WGS sequence"/>
</dbReference>
<dbReference type="SUPFAM" id="SSF46785">
    <property type="entry name" value="Winged helix' DNA-binding domain"/>
    <property type="match status" value="1"/>
</dbReference>
<protein>
    <submittedName>
        <fullName evidence="5">Putative DNA-binding transcriptional regulator YafY</fullName>
    </submittedName>
</protein>
<dbReference type="GO" id="GO:0003700">
    <property type="term" value="F:DNA-binding transcription factor activity"/>
    <property type="evidence" value="ECO:0007669"/>
    <property type="project" value="InterPro"/>
</dbReference>
<dbReference type="GO" id="GO:0003677">
    <property type="term" value="F:DNA binding"/>
    <property type="evidence" value="ECO:0007669"/>
    <property type="project" value="UniProtKB-KW"/>
</dbReference>
<dbReference type="Pfam" id="PF08279">
    <property type="entry name" value="HTH_11"/>
    <property type="match status" value="1"/>
</dbReference>
<comment type="caution">
    <text evidence="5">The sequence shown here is derived from an EMBL/GenBank/DDBJ whole genome shotgun (WGS) entry which is preliminary data.</text>
</comment>
<dbReference type="AlphaFoldDB" id="A0A2M9CL78"/>
<evidence type="ECO:0000313" key="5">
    <source>
        <dbReference type="EMBL" id="PJJ72654.1"/>
    </source>
</evidence>
<organism evidence="5 6">
    <name type="scientific">Diaminobutyricimonas aerilata</name>
    <dbReference type="NCBI Taxonomy" id="1162967"/>
    <lineage>
        <taxon>Bacteria</taxon>
        <taxon>Bacillati</taxon>
        <taxon>Actinomycetota</taxon>
        <taxon>Actinomycetes</taxon>
        <taxon>Micrococcales</taxon>
        <taxon>Microbacteriaceae</taxon>
        <taxon>Diaminobutyricimonas</taxon>
    </lineage>
</organism>
<dbReference type="InterPro" id="IPR036390">
    <property type="entry name" value="WH_DNA-bd_sf"/>
</dbReference>
<dbReference type="Pfam" id="PF13280">
    <property type="entry name" value="WYL"/>
    <property type="match status" value="1"/>
</dbReference>
<feature type="domain" description="HTH deoR-type" evidence="4">
    <location>
        <begin position="6"/>
        <end position="61"/>
    </location>
</feature>
<sequence length="342" mass="38128">MTESTTTSRILHLLSLLQTRRYWSGDELARRLGVSGRTLRRDIERLRDLGYVVNANRGVDGGYQLDAGTDLPPLVFTDEEAVALAVSLRTSSALDGIADLNVAALAKLEQVLPSRLRGRIAALAAATTPTTPRRVSAPVDAEVLAVLALACRNSERVRLRYSSGAGEESRRQVEPVRLVWHSGRWYLVCWDLQRADWRTLRVDRIDDVFETRVRFTPREVPGGDAAAFVVDRLGGLPTGFTARIRIDAPIEAVREWMGAYADDFEADGDRTIWSPSDRYLEPLAGALIWLQWPFEVLGPPELVELLEGHDRLRIRRSGGAAEVGRRKMEDPLRTRSDEGVHG</sequence>
<dbReference type="PROSITE" id="PS00894">
    <property type="entry name" value="HTH_DEOR_1"/>
    <property type="match status" value="1"/>
</dbReference>
<keyword evidence="6" id="KW-1185">Reference proteome</keyword>
<dbReference type="Gene3D" id="1.10.10.10">
    <property type="entry name" value="Winged helix-like DNA-binding domain superfamily/Winged helix DNA-binding domain"/>
    <property type="match status" value="1"/>
</dbReference>
<dbReference type="InterPro" id="IPR018356">
    <property type="entry name" value="Tscrpt_reg_HTH_DeoR_CS"/>
</dbReference>
<keyword evidence="1" id="KW-0805">Transcription regulation</keyword>
<keyword evidence="2 5" id="KW-0238">DNA-binding</keyword>
<name>A0A2M9CL78_9MICO</name>
<evidence type="ECO:0000256" key="1">
    <source>
        <dbReference type="ARBA" id="ARBA00023015"/>
    </source>
</evidence>
<accession>A0A2M9CL78</accession>
<evidence type="ECO:0000313" key="6">
    <source>
        <dbReference type="Proteomes" id="UP000228758"/>
    </source>
</evidence>
<dbReference type="RefSeq" id="WP_100364818.1">
    <property type="nucleotide sequence ID" value="NZ_PGFF01000001.1"/>
</dbReference>
<dbReference type="InterPro" id="IPR036388">
    <property type="entry name" value="WH-like_DNA-bd_sf"/>
</dbReference>
<dbReference type="InterPro" id="IPR013196">
    <property type="entry name" value="HTH_11"/>
</dbReference>
<dbReference type="InterPro" id="IPR051534">
    <property type="entry name" value="CBASS_pafABC_assoc_protein"/>
</dbReference>
<dbReference type="InterPro" id="IPR026881">
    <property type="entry name" value="WYL_dom"/>
</dbReference>
<dbReference type="InterPro" id="IPR001034">
    <property type="entry name" value="DeoR_HTH"/>
</dbReference>
<evidence type="ECO:0000259" key="4">
    <source>
        <dbReference type="PROSITE" id="PS51000"/>
    </source>
</evidence>
<dbReference type="PROSITE" id="PS52050">
    <property type="entry name" value="WYL"/>
    <property type="match status" value="1"/>
</dbReference>
<reference evidence="5 6" key="1">
    <citation type="submission" date="2017-11" db="EMBL/GenBank/DDBJ databases">
        <title>Genomic Encyclopedia of Archaeal and Bacterial Type Strains, Phase II (KMG-II): From Individual Species to Whole Genera.</title>
        <authorList>
            <person name="Goeker M."/>
        </authorList>
    </citation>
    <scope>NUCLEOTIDE SEQUENCE [LARGE SCALE GENOMIC DNA]</scope>
    <source>
        <strain evidence="5 6">DSM 27393</strain>
    </source>
</reference>
<dbReference type="PROSITE" id="PS51000">
    <property type="entry name" value="HTH_DEOR_2"/>
    <property type="match status" value="1"/>
</dbReference>
<dbReference type="PANTHER" id="PTHR34580">
    <property type="match status" value="1"/>
</dbReference>
<gene>
    <name evidence="5" type="ORF">CLV46_2228</name>
</gene>
<proteinExistence type="predicted"/>
<dbReference type="OrthoDB" id="8555652at2"/>
<keyword evidence="3" id="KW-0804">Transcription</keyword>